<organism evidence="1 2">
    <name type="scientific">Alkalibacillus silvisoli</name>
    <dbReference type="NCBI Taxonomy" id="392823"/>
    <lineage>
        <taxon>Bacteria</taxon>
        <taxon>Bacillati</taxon>
        <taxon>Bacillota</taxon>
        <taxon>Bacilli</taxon>
        <taxon>Bacillales</taxon>
        <taxon>Bacillaceae</taxon>
        <taxon>Alkalibacillus</taxon>
    </lineage>
</organism>
<dbReference type="Proteomes" id="UP001500740">
    <property type="component" value="Unassembled WGS sequence"/>
</dbReference>
<accession>A0ABP3K633</accession>
<gene>
    <name evidence="1" type="ORF">GCM10008935_30160</name>
</gene>
<protein>
    <submittedName>
        <fullName evidence="1">Uncharacterized protein</fullName>
    </submittedName>
</protein>
<evidence type="ECO:0000313" key="1">
    <source>
        <dbReference type="EMBL" id="GAA0472176.1"/>
    </source>
</evidence>
<comment type="caution">
    <text evidence="1">The sequence shown here is derived from an EMBL/GenBank/DDBJ whole genome shotgun (WGS) entry which is preliminary data.</text>
</comment>
<evidence type="ECO:0000313" key="2">
    <source>
        <dbReference type="Proteomes" id="UP001500740"/>
    </source>
</evidence>
<proteinExistence type="predicted"/>
<sequence length="58" mass="6881">MVLLPHEKPPTLVQLEVIVPRLTSNSPVFKSLQEQYWRDKSGFEGERSIHYYFNFLSQ</sequence>
<reference evidence="2" key="1">
    <citation type="journal article" date="2019" name="Int. J. Syst. Evol. Microbiol.">
        <title>The Global Catalogue of Microorganisms (GCM) 10K type strain sequencing project: providing services to taxonomists for standard genome sequencing and annotation.</title>
        <authorList>
            <consortium name="The Broad Institute Genomics Platform"/>
            <consortium name="The Broad Institute Genome Sequencing Center for Infectious Disease"/>
            <person name="Wu L."/>
            <person name="Ma J."/>
        </authorList>
    </citation>
    <scope>NUCLEOTIDE SEQUENCE [LARGE SCALE GENOMIC DNA]</scope>
    <source>
        <strain evidence="2">JCM 14193</strain>
    </source>
</reference>
<name>A0ABP3K633_9BACI</name>
<dbReference type="EMBL" id="BAAACZ010000031">
    <property type="protein sequence ID" value="GAA0472176.1"/>
    <property type="molecule type" value="Genomic_DNA"/>
</dbReference>
<keyword evidence="2" id="KW-1185">Reference proteome</keyword>